<dbReference type="AlphaFoldDB" id="A0A7C1JI37"/>
<accession>A0A7C1JI37</accession>
<comment type="caution">
    <text evidence="3">The sequence shown here is derived from an EMBL/GenBank/DDBJ whole genome shotgun (WGS) entry which is preliminary data.</text>
</comment>
<name>A0A7C1JI37_9CHLR</name>
<proteinExistence type="predicted"/>
<protein>
    <submittedName>
        <fullName evidence="3">N-acetyltransferase</fullName>
    </submittedName>
</protein>
<dbReference type="PROSITE" id="PS00101">
    <property type="entry name" value="HEXAPEP_TRANSFERASES"/>
    <property type="match status" value="1"/>
</dbReference>
<dbReference type="PANTHER" id="PTHR43300">
    <property type="entry name" value="ACETYLTRANSFERASE"/>
    <property type="match status" value="1"/>
</dbReference>
<dbReference type="Gene3D" id="2.160.10.10">
    <property type="entry name" value="Hexapeptide repeat proteins"/>
    <property type="match status" value="1"/>
</dbReference>
<dbReference type="InterPro" id="IPR001451">
    <property type="entry name" value="Hexapep"/>
</dbReference>
<sequence length="213" mass="22691">MQSAPINGFDEPQAPTDFFVHPSADVSPRARIGKGTRIWNRAQVREGAVLGERCNVGRDVYIDFDVQIGNCCKIQNSALIYHGAVIEDGVFIGPQACLTNDRYPRAINPDGSLKGADDWEVGQTVVRYGASIGAGAIIVTGVEVGRFAMVGAGAVVTHDVPAHGLVVGTPARLVGYVCACGTRLEIDDQGRGRCPRCQREIEIGAAEGKIETR</sequence>
<dbReference type="CDD" id="cd03358">
    <property type="entry name" value="LbH_WxcM_N_like"/>
    <property type="match status" value="1"/>
</dbReference>
<gene>
    <name evidence="3" type="ORF">ENQ20_10905</name>
</gene>
<keyword evidence="1 3" id="KW-0808">Transferase</keyword>
<dbReference type="PANTHER" id="PTHR43300:SF4">
    <property type="entry name" value="ACYL-[ACYL-CARRIER-PROTEIN]--UDP-N-ACETYLGLUCOSAMINE O-ACYLTRANSFERASE"/>
    <property type="match status" value="1"/>
</dbReference>
<evidence type="ECO:0000256" key="2">
    <source>
        <dbReference type="ARBA" id="ARBA00022737"/>
    </source>
</evidence>
<dbReference type="SUPFAM" id="SSF51161">
    <property type="entry name" value="Trimeric LpxA-like enzymes"/>
    <property type="match status" value="1"/>
</dbReference>
<dbReference type="GO" id="GO:0016740">
    <property type="term" value="F:transferase activity"/>
    <property type="evidence" value="ECO:0007669"/>
    <property type="project" value="UniProtKB-KW"/>
</dbReference>
<reference evidence="3" key="1">
    <citation type="journal article" date="2020" name="mSystems">
        <title>Genome- and Community-Level Interaction Insights into Carbon Utilization and Element Cycling Functions of Hydrothermarchaeota in Hydrothermal Sediment.</title>
        <authorList>
            <person name="Zhou Z."/>
            <person name="Liu Y."/>
            <person name="Xu W."/>
            <person name="Pan J."/>
            <person name="Luo Z.H."/>
            <person name="Li M."/>
        </authorList>
    </citation>
    <scope>NUCLEOTIDE SEQUENCE [LARGE SCALE GENOMIC DNA]</scope>
    <source>
        <strain evidence="3">SpSt-289</strain>
    </source>
</reference>
<dbReference type="InterPro" id="IPR011004">
    <property type="entry name" value="Trimer_LpxA-like_sf"/>
</dbReference>
<keyword evidence="2" id="KW-0677">Repeat</keyword>
<dbReference type="InterPro" id="IPR018357">
    <property type="entry name" value="Hexapep_transf_CS"/>
</dbReference>
<evidence type="ECO:0000313" key="3">
    <source>
        <dbReference type="EMBL" id="HDX31981.1"/>
    </source>
</evidence>
<evidence type="ECO:0000256" key="1">
    <source>
        <dbReference type="ARBA" id="ARBA00022679"/>
    </source>
</evidence>
<dbReference type="Pfam" id="PF00132">
    <property type="entry name" value="Hexapep"/>
    <property type="match status" value="1"/>
</dbReference>
<dbReference type="InterPro" id="IPR050179">
    <property type="entry name" value="Trans_hexapeptide_repeat"/>
</dbReference>
<dbReference type="EMBL" id="DSMG01000107">
    <property type="protein sequence ID" value="HDX31981.1"/>
    <property type="molecule type" value="Genomic_DNA"/>
</dbReference>
<organism evidence="3">
    <name type="scientific">Caldilinea aerophila</name>
    <dbReference type="NCBI Taxonomy" id="133453"/>
    <lineage>
        <taxon>Bacteria</taxon>
        <taxon>Bacillati</taxon>
        <taxon>Chloroflexota</taxon>
        <taxon>Caldilineae</taxon>
        <taxon>Caldilineales</taxon>
        <taxon>Caldilineaceae</taxon>
        <taxon>Caldilinea</taxon>
    </lineage>
</organism>